<dbReference type="RefSeq" id="WP_162085658.1">
    <property type="nucleotide sequence ID" value="NZ_AP021881.1"/>
</dbReference>
<dbReference type="KEGG" id="sniv:SFSGTM_26560"/>
<gene>
    <name evidence="1" type="ORF">SFSGTM_26560</name>
</gene>
<dbReference type="InterPro" id="IPR007922">
    <property type="entry name" value="DciA-like"/>
</dbReference>
<name>A0A809S4L4_9PROT</name>
<evidence type="ECO:0000313" key="2">
    <source>
        <dbReference type="Proteomes" id="UP000463939"/>
    </source>
</evidence>
<evidence type="ECO:0008006" key="3">
    <source>
        <dbReference type="Google" id="ProtNLM"/>
    </source>
</evidence>
<reference evidence="2" key="1">
    <citation type="submission" date="2019-11" db="EMBL/GenBank/DDBJ databases">
        <title>Isolation and characterization of a novel species in the genus Sulfuriferula.</title>
        <authorList>
            <person name="Mochizuki J."/>
            <person name="Kojima H."/>
            <person name="Fukui M."/>
        </authorList>
    </citation>
    <scope>NUCLEOTIDE SEQUENCE [LARGE SCALE GENOMIC DNA]</scope>
    <source>
        <strain evidence="2">SGTM</strain>
    </source>
</reference>
<keyword evidence="2" id="KW-1185">Reference proteome</keyword>
<protein>
    <recommendedName>
        <fullName evidence="3">DUF721 domain-containing protein</fullName>
    </recommendedName>
</protein>
<dbReference type="EMBL" id="AP021881">
    <property type="protein sequence ID" value="BBP01948.1"/>
    <property type="molecule type" value="Genomic_DNA"/>
</dbReference>
<dbReference type="AlphaFoldDB" id="A0A809S4L4"/>
<accession>A0A809S4L4</accession>
<proteinExistence type="predicted"/>
<organism evidence="1 2">
    <name type="scientific">Sulfuriferula nivalis</name>
    <dbReference type="NCBI Taxonomy" id="2675298"/>
    <lineage>
        <taxon>Bacteria</taxon>
        <taxon>Pseudomonadati</taxon>
        <taxon>Pseudomonadota</taxon>
        <taxon>Betaproteobacteria</taxon>
        <taxon>Nitrosomonadales</taxon>
        <taxon>Sulfuricellaceae</taxon>
        <taxon>Sulfuriferula</taxon>
    </lineage>
</organism>
<evidence type="ECO:0000313" key="1">
    <source>
        <dbReference type="EMBL" id="BBP01948.1"/>
    </source>
</evidence>
<sequence length="147" mass="16415">MSKYSSPSQLAYRYIDSNERLLSLKSHVNEIMRWQKIWSAIVPKGLTEVSRIGQIQADSISIYCDNGAAAAKLRQLTPSICAAFAKHGIANPTILVKVRTNAIPNREHIVNKPDLSKVAITEIARLTHDIEEGELRTALEKLLSKHQ</sequence>
<dbReference type="Proteomes" id="UP000463939">
    <property type="component" value="Chromosome"/>
</dbReference>
<dbReference type="Pfam" id="PF05258">
    <property type="entry name" value="DciA"/>
    <property type="match status" value="1"/>
</dbReference>